<organism evidence="5 6">
    <name type="scientific">Acropora cervicornis</name>
    <name type="common">Staghorn coral</name>
    <dbReference type="NCBI Taxonomy" id="6130"/>
    <lineage>
        <taxon>Eukaryota</taxon>
        <taxon>Metazoa</taxon>
        <taxon>Cnidaria</taxon>
        <taxon>Anthozoa</taxon>
        <taxon>Hexacorallia</taxon>
        <taxon>Scleractinia</taxon>
        <taxon>Astrocoeniina</taxon>
        <taxon>Acroporidae</taxon>
        <taxon>Acropora</taxon>
    </lineage>
</organism>
<evidence type="ECO:0000256" key="1">
    <source>
        <dbReference type="PROSITE-ProRule" id="PRU01172"/>
    </source>
</evidence>
<gene>
    <name evidence="5" type="ORF">P5673_027130</name>
</gene>
<reference evidence="5" key="1">
    <citation type="journal article" date="2023" name="G3 (Bethesda)">
        <title>Whole genome assembly and annotation of the endangered Caribbean coral Acropora cervicornis.</title>
        <authorList>
            <person name="Selwyn J.D."/>
            <person name="Vollmer S.V."/>
        </authorList>
    </citation>
    <scope>NUCLEOTIDE SEQUENCE</scope>
    <source>
        <strain evidence="5">K2</strain>
    </source>
</reference>
<dbReference type="PROSITE" id="PS51412">
    <property type="entry name" value="MACPF_2"/>
    <property type="match status" value="1"/>
</dbReference>
<evidence type="ECO:0000259" key="3">
    <source>
        <dbReference type="PROSITE" id="PS51412"/>
    </source>
</evidence>
<dbReference type="EMBL" id="JARQWQ010000092">
    <property type="protein sequence ID" value="KAK2551888.1"/>
    <property type="molecule type" value="Genomic_DNA"/>
</dbReference>
<dbReference type="Pfam" id="PF01823">
    <property type="entry name" value="MACPF"/>
    <property type="match status" value="1"/>
</dbReference>
<dbReference type="Gene3D" id="2.60.120.200">
    <property type="match status" value="1"/>
</dbReference>
<dbReference type="InterPro" id="IPR013320">
    <property type="entry name" value="ConA-like_dom_sf"/>
</dbReference>
<feature type="region of interest" description="Disordered" evidence="2">
    <location>
        <begin position="1255"/>
        <end position="1280"/>
    </location>
</feature>
<dbReference type="SMART" id="SM00159">
    <property type="entry name" value="PTX"/>
    <property type="match status" value="1"/>
</dbReference>
<feature type="compositionally biased region" description="Basic and acidic residues" evidence="2">
    <location>
        <begin position="806"/>
        <end position="817"/>
    </location>
</feature>
<evidence type="ECO:0000259" key="4">
    <source>
        <dbReference type="PROSITE" id="PS51828"/>
    </source>
</evidence>
<sequence length="1280" mass="142486">MWVRRIKFNGNKHLVKADISVTVAKSSAAHYKKYRTGDVAGDKRQNVFIAKPQNKQLATSFRGGNYQRAQAAAPYWKSNQWLNQARSTGYIQDQQKNASYASFKQNAKISPSLNSGKLTAREKPIQEAMFQARKISNRKGIAVSHVPGSRRSAPLSFDSPAGAAAVADIQGAVVEKGIEVMGKMVDKQLEIIDEAQQKAENFLKKKIQLDIIPEKGWESEDMFVPPGYHLDTTISDEGGSPKETEPAAFNYPAGLGNVLMNGCYGTGYKPGDPCYVAKWTLGACLNMIDGAAFMGVGFDGRGEYSPESRKMSIVQRSCAGKSTYDDYDVPDTMNVHGIYDTKASMMTFESRSEYQSYQQQEAGVSGSYFGFYAGAKTAWGESASVASQQYMAQLSVDISRYEVFLDEVKPQDLSLSFLREFMELPTSYFSAGGPLKYQSFIQRWGTHYIKSSKFGGQLQIRKFMDATDVSSKKEFAQEMEMEFKSLFASVGARESSESGESSRDQRKTTSTTVVALGGSHEVASILSDAYSPSFKTAFKDWLASIPQYPKPFHFQVAPITNLLNFKMRDLFPGEKVHWGCEGHAANLRTETNDNGDKVTFFQIIGENGTAIKYYCLFESRKGLEEAIKRRRISLKRAIEVFMEEGPTSISDFFLPECNAETPTTTPVTEEEVQKRSKKLGASAWQSISSGHKKFRVIFDMKKDLIGADDYTIPRNMNRLMRYSDGKWQAGEEDGSFHLYNTFNNGKSGDAKNRKISVLGLVLSYNQNTGGLDLMPGDVSDSQKFFPDLPKFLTGRTLARIVLESDDSSKQGTKREGESSTTVQKPCNVQFSNALRFDPTDSKGKCLHFTATTEGSIYVVFSTLPKDQSSWYYTEITPQKVAIYKGNDLKTSTVDPNGRGLGDPNLLQSYFVCITESESSTLIEYGKTLGTTESGDIYLNMLDNEQQLNVRFYAFGNSDKKADVIDAHIVSRELTKADCKGDTHLDLQSMLCTQKCHEYCDPLQGCNTKEAGKPLPSECNRCRVAKDILTRECVAECKEPNFLTPQKLCISKSDSFDLEPGVREEGEKALSVRGILHLPSFTLCTWLRFLKKASSGDWDMASYQTSGSRENGFNLKWIDHRDQMSLMVQQLAWTKEYFTVTDRLYSGDLFDDLAWHHYCLTFSGESGLFTQFADGKKAKAEAGIARDFDGGGALTIADRTEEQGYQMTGFNLWDHVLPPEEIRSMATSCLKGIGNVKNWFDFADSIKAIPSLKVNTPSSCEAPAPQEHQGELEEAENPVAA</sequence>
<dbReference type="Pfam" id="PF13385">
    <property type="entry name" value="Laminin_G_3"/>
    <property type="match status" value="1"/>
</dbReference>
<name>A0AAD9PZD1_ACRCE</name>
<dbReference type="AlphaFoldDB" id="A0AAD9PZD1"/>
<keyword evidence="6" id="KW-1185">Reference proteome</keyword>
<dbReference type="PANTHER" id="PTHR46549:SF1">
    <property type="entry name" value="MACPF DOMAIN-CONTAINING PROTEIN"/>
    <property type="match status" value="1"/>
</dbReference>
<dbReference type="SUPFAM" id="SSF49899">
    <property type="entry name" value="Concanavalin A-like lectins/glucanases"/>
    <property type="match status" value="1"/>
</dbReference>
<proteinExistence type="predicted"/>
<comment type="caution">
    <text evidence="1">Lacks conserved residue(s) required for the propagation of feature annotation.</text>
</comment>
<dbReference type="PANTHER" id="PTHR46549">
    <property type="entry name" value="MACPF DOMAIN-CONTAINING PROTEIN"/>
    <property type="match status" value="1"/>
</dbReference>
<evidence type="ECO:0000313" key="6">
    <source>
        <dbReference type="Proteomes" id="UP001249851"/>
    </source>
</evidence>
<evidence type="ECO:0000313" key="5">
    <source>
        <dbReference type="EMBL" id="KAK2551888.1"/>
    </source>
</evidence>
<evidence type="ECO:0000256" key="2">
    <source>
        <dbReference type="SAM" id="MobiDB-lite"/>
    </source>
</evidence>
<dbReference type="Proteomes" id="UP001249851">
    <property type="component" value="Unassembled WGS sequence"/>
</dbReference>
<comment type="caution">
    <text evidence="5">The sequence shown here is derived from an EMBL/GenBank/DDBJ whole genome shotgun (WGS) entry which is preliminary data.</text>
</comment>
<reference evidence="5" key="2">
    <citation type="journal article" date="2023" name="Science">
        <title>Genomic signatures of disease resistance in endangered staghorn corals.</title>
        <authorList>
            <person name="Vollmer S.V."/>
            <person name="Selwyn J.D."/>
            <person name="Despard B.A."/>
            <person name="Roesel C.L."/>
        </authorList>
    </citation>
    <scope>NUCLEOTIDE SEQUENCE</scope>
    <source>
        <strain evidence="5">K2</strain>
    </source>
</reference>
<dbReference type="InterPro" id="IPR001759">
    <property type="entry name" value="PTX_dom"/>
</dbReference>
<dbReference type="SMR" id="A0AAD9PZD1"/>
<feature type="compositionally biased region" description="Acidic residues" evidence="2">
    <location>
        <begin position="1271"/>
        <end position="1280"/>
    </location>
</feature>
<dbReference type="InterPro" id="IPR020864">
    <property type="entry name" value="MACPF"/>
</dbReference>
<feature type="domain" description="MACPF" evidence="3">
    <location>
        <begin position="270"/>
        <end position="593"/>
    </location>
</feature>
<protein>
    <submittedName>
        <fullName evidence="5">Neuronal pentraxin-2</fullName>
    </submittedName>
</protein>
<dbReference type="SMART" id="SM00457">
    <property type="entry name" value="MACPF"/>
    <property type="match status" value="1"/>
</dbReference>
<accession>A0AAD9PZD1</accession>
<feature type="region of interest" description="Disordered" evidence="2">
    <location>
        <begin position="803"/>
        <end position="822"/>
    </location>
</feature>
<feature type="domain" description="Pentraxin (PTX)" evidence="4">
    <location>
        <begin position="1052"/>
        <end position="1257"/>
    </location>
</feature>
<dbReference type="PROSITE" id="PS51828">
    <property type="entry name" value="PTX_2"/>
    <property type="match status" value="1"/>
</dbReference>